<proteinExistence type="predicted"/>
<keyword evidence="2" id="KW-1185">Reference proteome</keyword>
<sequence length="315" mass="36082">MLMMEAVNPFLKKKPENKNDITTSHKITHVEELVNKSLCAKVTRDCIERDCLRCGAEKLISEIKAEVGDQLCEVREWKRWKKSDKSPKDLVVKSGTVDDLLNLLLNDLKLLAKHVKFAQWQRDRYAQFRDCLPVGHGMCTVDFAENYLCKFQHEVQSAHWSYCQVTLHPCVFFYRCPVPDCNKTVNDYLVFIGDDLKHDSSFCKVIYYKCLAFAESKGIVCLQIFSDRCGSQYKSRLPFYHLTELQAAHPSLKIDRHFFGSGHGKSLCHSCGGTIKNCASRAVANGKYVIQSAKDLLQFCYAELEILTQQFVNTL</sequence>
<evidence type="ECO:0000313" key="1">
    <source>
        <dbReference type="EMBL" id="GFR68013.1"/>
    </source>
</evidence>
<dbReference type="PANTHER" id="PTHR46601">
    <property type="entry name" value="ULP_PROTEASE DOMAIN-CONTAINING PROTEIN"/>
    <property type="match status" value="1"/>
</dbReference>
<organism evidence="1 2">
    <name type="scientific">Elysia marginata</name>
    <dbReference type="NCBI Taxonomy" id="1093978"/>
    <lineage>
        <taxon>Eukaryota</taxon>
        <taxon>Metazoa</taxon>
        <taxon>Spiralia</taxon>
        <taxon>Lophotrochozoa</taxon>
        <taxon>Mollusca</taxon>
        <taxon>Gastropoda</taxon>
        <taxon>Heterobranchia</taxon>
        <taxon>Euthyneura</taxon>
        <taxon>Panpulmonata</taxon>
        <taxon>Sacoglossa</taxon>
        <taxon>Placobranchoidea</taxon>
        <taxon>Plakobranchidae</taxon>
        <taxon>Elysia</taxon>
    </lineage>
</organism>
<evidence type="ECO:0000313" key="2">
    <source>
        <dbReference type="Proteomes" id="UP000762676"/>
    </source>
</evidence>
<protein>
    <recommendedName>
        <fullName evidence="3">CXXC-type zinc finger protein 1</fullName>
    </recommendedName>
</protein>
<dbReference type="Proteomes" id="UP000762676">
    <property type="component" value="Unassembled WGS sequence"/>
</dbReference>
<accession>A0AAV4F5N6</accession>
<reference evidence="1 2" key="1">
    <citation type="journal article" date="2021" name="Elife">
        <title>Chloroplast acquisition without the gene transfer in kleptoplastic sea slugs, Plakobranchus ocellatus.</title>
        <authorList>
            <person name="Maeda T."/>
            <person name="Takahashi S."/>
            <person name="Yoshida T."/>
            <person name="Shimamura S."/>
            <person name="Takaki Y."/>
            <person name="Nagai Y."/>
            <person name="Toyoda A."/>
            <person name="Suzuki Y."/>
            <person name="Arimoto A."/>
            <person name="Ishii H."/>
            <person name="Satoh N."/>
            <person name="Nishiyama T."/>
            <person name="Hasebe M."/>
            <person name="Maruyama T."/>
            <person name="Minagawa J."/>
            <person name="Obokata J."/>
            <person name="Shigenobu S."/>
        </authorList>
    </citation>
    <scope>NUCLEOTIDE SEQUENCE [LARGE SCALE GENOMIC DNA]</scope>
</reference>
<dbReference type="AlphaFoldDB" id="A0AAV4F5N6"/>
<name>A0AAV4F5N6_9GAST</name>
<dbReference type="EMBL" id="BMAT01011175">
    <property type="protein sequence ID" value="GFR68013.1"/>
    <property type="molecule type" value="Genomic_DNA"/>
</dbReference>
<dbReference type="PANTHER" id="PTHR46601:SF1">
    <property type="entry name" value="ADF-H DOMAIN-CONTAINING PROTEIN"/>
    <property type="match status" value="1"/>
</dbReference>
<gene>
    <name evidence="1" type="ORF">ElyMa_005597800</name>
</gene>
<evidence type="ECO:0008006" key="3">
    <source>
        <dbReference type="Google" id="ProtNLM"/>
    </source>
</evidence>
<comment type="caution">
    <text evidence="1">The sequence shown here is derived from an EMBL/GenBank/DDBJ whole genome shotgun (WGS) entry which is preliminary data.</text>
</comment>